<dbReference type="PANTHER" id="PTHR10885">
    <property type="entry name" value="ISOPENTENYL-DIPHOSPHATE DELTA-ISOMERASE"/>
    <property type="match status" value="1"/>
</dbReference>
<protein>
    <recommendedName>
        <fullName evidence="1">Nudix hydrolase domain-containing protein</fullName>
    </recommendedName>
</protein>
<gene>
    <name evidence="2" type="ORF">BI350_01085</name>
</gene>
<evidence type="ECO:0000313" key="2">
    <source>
        <dbReference type="EMBL" id="AOV06346.1"/>
    </source>
</evidence>
<dbReference type="AlphaFoldDB" id="A0A1D8JCA7"/>
<dbReference type="GO" id="GO:0003824">
    <property type="term" value="F:catalytic activity"/>
    <property type="evidence" value="ECO:0007669"/>
    <property type="project" value="UniProtKB-ARBA"/>
</dbReference>
<accession>A0A1D8JCA7</accession>
<dbReference type="InterPro" id="IPR015797">
    <property type="entry name" value="NUDIX_hydrolase-like_dom_sf"/>
</dbReference>
<dbReference type="PROSITE" id="PS51462">
    <property type="entry name" value="NUDIX"/>
    <property type="match status" value="1"/>
</dbReference>
<dbReference type="KEGG" id="surl:BI350_01085"/>
<evidence type="ECO:0000259" key="1">
    <source>
        <dbReference type="PROSITE" id="PS51462"/>
    </source>
</evidence>
<organism evidence="2 3">
    <name type="scientific">Sporosarcina ureilytica</name>
    <dbReference type="NCBI Taxonomy" id="298596"/>
    <lineage>
        <taxon>Bacteria</taxon>
        <taxon>Bacillati</taxon>
        <taxon>Bacillota</taxon>
        <taxon>Bacilli</taxon>
        <taxon>Bacillales</taxon>
        <taxon>Caryophanaceae</taxon>
        <taxon>Sporosarcina</taxon>
    </lineage>
</organism>
<dbReference type="EMBL" id="CP017560">
    <property type="protein sequence ID" value="AOV06346.1"/>
    <property type="molecule type" value="Genomic_DNA"/>
</dbReference>
<sequence length="192" mass="22427">MEWVKVFDENFQWVGEDTRENVHRQGKWHETFHCWFVDRQFIYVQKRSDAKNDFPSLFDITAAGHLEATETIEGGVREIEEELGVKVQFSQLTSVGVVQDIIDLPGFQDYEFAHVFLYVSSFEPTDFTLQEEEVDSIHAIKKEDFIRLCSQEVNNVRCRNIMMGTVTEIGLVDFVPHHINYFEAIAKKLVFV</sequence>
<reference evidence="2 3" key="1">
    <citation type="submission" date="2016-09" db="EMBL/GenBank/DDBJ databases">
        <title>Complete genome sequence of the Lysinibacillus sphaericus LMG 22257, a specie of Bacillus with ureolytic activity that can effectively biodeposit calcium carbonate.</title>
        <authorList>
            <person name="Yan W."/>
        </authorList>
    </citation>
    <scope>NUCLEOTIDE SEQUENCE [LARGE SCALE GENOMIC DNA]</scope>
    <source>
        <strain evidence="2 3">LMG 22257</strain>
    </source>
</reference>
<dbReference type="SUPFAM" id="SSF55811">
    <property type="entry name" value="Nudix"/>
    <property type="match status" value="1"/>
</dbReference>
<keyword evidence="3" id="KW-1185">Reference proteome</keyword>
<evidence type="ECO:0000313" key="3">
    <source>
        <dbReference type="Proteomes" id="UP000185746"/>
    </source>
</evidence>
<dbReference type="CDD" id="cd04692">
    <property type="entry name" value="NUDIX_Hydrolase"/>
    <property type="match status" value="1"/>
</dbReference>
<name>A0A1D8JCA7_9BACL</name>
<dbReference type="InterPro" id="IPR000086">
    <property type="entry name" value="NUDIX_hydrolase_dom"/>
</dbReference>
<dbReference type="PANTHER" id="PTHR10885:SF0">
    <property type="entry name" value="ISOPENTENYL-DIPHOSPHATE DELTA-ISOMERASE"/>
    <property type="match status" value="1"/>
</dbReference>
<dbReference type="Gene3D" id="3.90.79.10">
    <property type="entry name" value="Nucleoside Triphosphate Pyrophosphohydrolase"/>
    <property type="match status" value="1"/>
</dbReference>
<dbReference type="Proteomes" id="UP000185746">
    <property type="component" value="Chromosome"/>
</dbReference>
<feature type="domain" description="Nudix hydrolase" evidence="1">
    <location>
        <begin position="27"/>
        <end position="162"/>
    </location>
</feature>
<dbReference type="Pfam" id="PF00293">
    <property type="entry name" value="NUDIX"/>
    <property type="match status" value="1"/>
</dbReference>
<proteinExistence type="predicted"/>
<dbReference type="RefSeq" id="WP_075526445.1">
    <property type="nucleotide sequence ID" value="NZ_CP017560.1"/>
</dbReference>